<dbReference type="AlphaFoldDB" id="A0A835M6E7"/>
<comment type="caution">
    <text evidence="2">The sequence shown here is derived from an EMBL/GenBank/DDBJ whole genome shotgun (WGS) entry which is preliminary data.</text>
</comment>
<dbReference type="Proteomes" id="UP000631114">
    <property type="component" value="Unassembled WGS sequence"/>
</dbReference>
<dbReference type="PROSITE" id="PS52045">
    <property type="entry name" value="NEPROSIN_PEP_CD"/>
    <property type="match status" value="1"/>
</dbReference>
<reference evidence="2 3" key="1">
    <citation type="submission" date="2020-10" db="EMBL/GenBank/DDBJ databases">
        <title>The Coptis chinensis genome and diversification of protoberbering-type alkaloids.</title>
        <authorList>
            <person name="Wang B."/>
            <person name="Shu S."/>
            <person name="Song C."/>
            <person name="Liu Y."/>
        </authorList>
    </citation>
    <scope>NUCLEOTIDE SEQUENCE [LARGE SCALE GENOMIC DNA]</scope>
    <source>
        <strain evidence="2">HL-2020</strain>
        <tissue evidence="2">Leaf</tissue>
    </source>
</reference>
<organism evidence="2 3">
    <name type="scientific">Coptis chinensis</name>
    <dbReference type="NCBI Taxonomy" id="261450"/>
    <lineage>
        <taxon>Eukaryota</taxon>
        <taxon>Viridiplantae</taxon>
        <taxon>Streptophyta</taxon>
        <taxon>Embryophyta</taxon>
        <taxon>Tracheophyta</taxon>
        <taxon>Spermatophyta</taxon>
        <taxon>Magnoliopsida</taxon>
        <taxon>Ranunculales</taxon>
        <taxon>Ranunculaceae</taxon>
        <taxon>Coptidoideae</taxon>
        <taxon>Coptis</taxon>
    </lineage>
</organism>
<evidence type="ECO:0000259" key="1">
    <source>
        <dbReference type="PROSITE" id="PS52045"/>
    </source>
</evidence>
<dbReference type="OrthoDB" id="1858978at2759"/>
<dbReference type="PANTHER" id="PTHR31589:SF233">
    <property type="entry name" value="PROTEIN, PUTATIVE (DUF239)-RELATED"/>
    <property type="match status" value="1"/>
</dbReference>
<sequence>MRPSFASIEEFDETSTTRDSDMQVLKDVCSPGKVPIPKTGRTSFRRLEESEAKFLRVKEDGTHDVGYRTKGDAQKGHTGIAADISIYNPILKNNYQASGAAISIQSGPENELNIIKIGWVSDNYASTGCYNLHCHGFVVVDSYVPIDSSVYGNLSVTGGRNYEANFALLLDKPTGNWWYYLGNNHVALGYWPKELFPHLSNGADSMKMGGFVYLPPAGDYDYPQMGCGRKMKRGRTLNDEWRDTSHFSRIQFRNEALQVVDPDVANLETIEYRCYYVAHWENRKDVGYSFLFTGRGTIRRKRIWGFRGFRECLD</sequence>
<keyword evidence="3" id="KW-1185">Reference proteome</keyword>
<gene>
    <name evidence="2" type="ORF">IFM89_039397</name>
</gene>
<protein>
    <recommendedName>
        <fullName evidence="1">Neprosin PEP catalytic domain-containing protein</fullName>
    </recommendedName>
</protein>
<accession>A0A835M6E7</accession>
<proteinExistence type="predicted"/>
<dbReference type="PANTHER" id="PTHR31589">
    <property type="entry name" value="PROTEIN, PUTATIVE (DUF239)-RELATED-RELATED"/>
    <property type="match status" value="1"/>
</dbReference>
<evidence type="ECO:0000313" key="3">
    <source>
        <dbReference type="Proteomes" id="UP000631114"/>
    </source>
</evidence>
<dbReference type="Pfam" id="PF03080">
    <property type="entry name" value="Neprosin"/>
    <property type="match status" value="1"/>
</dbReference>
<dbReference type="InterPro" id="IPR004314">
    <property type="entry name" value="Neprosin"/>
</dbReference>
<dbReference type="InterPro" id="IPR053168">
    <property type="entry name" value="Glutamic_endopeptidase"/>
</dbReference>
<name>A0A835M6E7_9MAGN</name>
<dbReference type="EMBL" id="JADFTS010000004">
    <property type="protein sequence ID" value="KAF9612401.1"/>
    <property type="molecule type" value="Genomic_DNA"/>
</dbReference>
<evidence type="ECO:0000313" key="2">
    <source>
        <dbReference type="EMBL" id="KAF9612401.1"/>
    </source>
</evidence>
<feature type="domain" description="Neprosin PEP catalytic" evidence="1">
    <location>
        <begin position="57"/>
        <end position="299"/>
    </location>
</feature>